<keyword evidence="5" id="KW-1185">Reference proteome</keyword>
<dbReference type="PANTHER" id="PTHR39183:SF1">
    <property type="entry name" value="SPORE COAT PROTEIN F-LIKE PROTEIN YHCQ"/>
    <property type="match status" value="1"/>
</dbReference>
<gene>
    <name evidence="4" type="ORF">ACFO3S_07665</name>
</gene>
<comment type="caution">
    <text evidence="4">The sequence shown here is derived from an EMBL/GenBank/DDBJ whole genome shotgun (WGS) entry which is preliminary data.</text>
</comment>
<dbReference type="Pfam" id="PF07875">
    <property type="entry name" value="Coat_F"/>
    <property type="match status" value="1"/>
</dbReference>
<protein>
    <submittedName>
        <fullName evidence="4">Spore coat protein</fullName>
    </submittedName>
</protein>
<comment type="subcellular location">
    <subcellularLocation>
        <location evidence="2">Spore coat</location>
    </subcellularLocation>
</comment>
<evidence type="ECO:0000313" key="4">
    <source>
        <dbReference type="EMBL" id="MFC4598116.1"/>
    </source>
</evidence>
<dbReference type="RefSeq" id="WP_378094037.1">
    <property type="nucleotide sequence ID" value="NZ_JBHSEP010000004.1"/>
</dbReference>
<evidence type="ECO:0000256" key="1">
    <source>
        <dbReference type="ARBA" id="ARBA00022969"/>
    </source>
</evidence>
<keyword evidence="4" id="KW-0946">Virion</keyword>
<dbReference type="InterPro" id="IPR012347">
    <property type="entry name" value="Ferritin-like"/>
</dbReference>
<dbReference type="PANTHER" id="PTHR39183">
    <property type="entry name" value="SPORE COAT PROTEIN F-LIKE PROTEIN YHCQ"/>
    <property type="match status" value="1"/>
</dbReference>
<dbReference type="Proteomes" id="UP001596028">
    <property type="component" value="Unassembled WGS sequence"/>
</dbReference>
<name>A0ABV9F8N8_9BACL</name>
<organism evidence="4 5">
    <name type="scientific">Cohnella hongkongensis</name>
    <dbReference type="NCBI Taxonomy" id="178337"/>
    <lineage>
        <taxon>Bacteria</taxon>
        <taxon>Bacillati</taxon>
        <taxon>Bacillota</taxon>
        <taxon>Bacilli</taxon>
        <taxon>Bacillales</taxon>
        <taxon>Paenibacillaceae</taxon>
        <taxon>Cohnella</taxon>
    </lineage>
</organism>
<evidence type="ECO:0000313" key="5">
    <source>
        <dbReference type="Proteomes" id="UP001596028"/>
    </source>
</evidence>
<keyword evidence="1" id="KW-0749">Sporulation</keyword>
<dbReference type="Gene3D" id="1.20.1260.10">
    <property type="match status" value="1"/>
</dbReference>
<comment type="similarity">
    <text evidence="3">Belongs to the CotF family.</text>
</comment>
<evidence type="ECO:0000256" key="2">
    <source>
        <dbReference type="ARBA" id="ARBA00024325"/>
    </source>
</evidence>
<accession>A0ABV9F8N8</accession>
<keyword evidence="4" id="KW-0167">Capsid protein</keyword>
<dbReference type="InterPro" id="IPR012851">
    <property type="entry name" value="Spore_coat_CotF-like"/>
</dbReference>
<proteinExistence type="inferred from homology"/>
<evidence type="ECO:0000256" key="3">
    <source>
        <dbReference type="ARBA" id="ARBA00024344"/>
    </source>
</evidence>
<sequence>MNSLGAHEVLELHEVLNDAIHGLNTLNLFRPHAQDPMLQAIMDRHIQALTMEYNNMVQLANQQGAGQAVPARRMSAGMPANPINQTFQPSYGLRNPQTQTPARSAQELDDVDVVLCIVNCHKQTAALKMKAALEMANPTLRRVMQQGANASADLAYEGFQYANQRGYYQVPTLKDTTQNTYLQSFGMAQAPQTGIPMV</sequence>
<dbReference type="EMBL" id="JBHSEP010000004">
    <property type="protein sequence ID" value="MFC4598116.1"/>
    <property type="molecule type" value="Genomic_DNA"/>
</dbReference>
<reference evidence="5" key="1">
    <citation type="journal article" date="2019" name="Int. J. Syst. Evol. Microbiol.">
        <title>The Global Catalogue of Microorganisms (GCM) 10K type strain sequencing project: providing services to taxonomists for standard genome sequencing and annotation.</title>
        <authorList>
            <consortium name="The Broad Institute Genomics Platform"/>
            <consortium name="The Broad Institute Genome Sequencing Center for Infectious Disease"/>
            <person name="Wu L."/>
            <person name="Ma J."/>
        </authorList>
    </citation>
    <scope>NUCLEOTIDE SEQUENCE [LARGE SCALE GENOMIC DNA]</scope>
    <source>
        <strain evidence="5">CCUG 49571</strain>
    </source>
</reference>